<dbReference type="AlphaFoldDB" id="A0A5J4WC23"/>
<reference evidence="2 3" key="1">
    <citation type="submission" date="2019-03" db="EMBL/GenBank/DDBJ databases">
        <title>Single cell metagenomics reveals metabolic interactions within the superorganism composed of flagellate Streblomastix strix and complex community of Bacteroidetes bacteria on its surface.</title>
        <authorList>
            <person name="Treitli S.C."/>
            <person name="Kolisko M."/>
            <person name="Husnik F."/>
            <person name="Keeling P."/>
            <person name="Hampl V."/>
        </authorList>
    </citation>
    <scope>NUCLEOTIDE SEQUENCE [LARGE SCALE GENOMIC DNA]</scope>
    <source>
        <strain evidence="2">ST1C</strain>
    </source>
</reference>
<dbReference type="GO" id="GO:0031032">
    <property type="term" value="P:actomyosin structure organization"/>
    <property type="evidence" value="ECO:0007669"/>
    <property type="project" value="InterPro"/>
</dbReference>
<dbReference type="PRINTS" id="PR00888">
    <property type="entry name" value="SM22CALPONIN"/>
</dbReference>
<dbReference type="PANTHER" id="PTHR47385:SF14">
    <property type="entry name" value="TRANSGELIN"/>
    <property type="match status" value="1"/>
</dbReference>
<dbReference type="InterPro" id="IPR003096">
    <property type="entry name" value="SM22_calponin"/>
</dbReference>
<dbReference type="PANTHER" id="PTHR47385">
    <property type="entry name" value="CALPONIN"/>
    <property type="match status" value="1"/>
</dbReference>
<dbReference type="GO" id="GO:0051015">
    <property type="term" value="F:actin filament binding"/>
    <property type="evidence" value="ECO:0007669"/>
    <property type="project" value="TreeGrafter"/>
</dbReference>
<organism evidence="2 3">
    <name type="scientific">Streblomastix strix</name>
    <dbReference type="NCBI Taxonomy" id="222440"/>
    <lineage>
        <taxon>Eukaryota</taxon>
        <taxon>Metamonada</taxon>
        <taxon>Preaxostyla</taxon>
        <taxon>Oxymonadida</taxon>
        <taxon>Streblomastigidae</taxon>
        <taxon>Streblomastix</taxon>
    </lineage>
</organism>
<dbReference type="Proteomes" id="UP000324800">
    <property type="component" value="Unassembled WGS sequence"/>
</dbReference>
<dbReference type="Pfam" id="PF00307">
    <property type="entry name" value="CH"/>
    <property type="match status" value="1"/>
</dbReference>
<dbReference type="GO" id="GO:0015629">
    <property type="term" value="C:actin cytoskeleton"/>
    <property type="evidence" value="ECO:0007669"/>
    <property type="project" value="TreeGrafter"/>
</dbReference>
<evidence type="ECO:0000259" key="1">
    <source>
        <dbReference type="PROSITE" id="PS50021"/>
    </source>
</evidence>
<sequence>MQNQYGMDRELWLKQQSSVKEEDVVKARRWIEKSLGIPASSEPFNDWLHSGEILCDFINKLVPNKIPKINRKKMPFFQMENITSYCNACRELGVKDHDLFRTDDLYESKNIGQVLQSLSALNRVAKNIPGFQGPFLE</sequence>
<gene>
    <name evidence="2" type="ORF">EZS28_012105</name>
</gene>
<dbReference type="InterPro" id="IPR036872">
    <property type="entry name" value="CH_dom_sf"/>
</dbReference>
<dbReference type="PROSITE" id="PS50021">
    <property type="entry name" value="CH"/>
    <property type="match status" value="1"/>
</dbReference>
<evidence type="ECO:0000313" key="3">
    <source>
        <dbReference type="Proteomes" id="UP000324800"/>
    </source>
</evidence>
<dbReference type="InterPro" id="IPR001715">
    <property type="entry name" value="CH_dom"/>
</dbReference>
<evidence type="ECO:0000313" key="2">
    <source>
        <dbReference type="EMBL" id="KAA6392370.1"/>
    </source>
</evidence>
<dbReference type="SMART" id="SM00033">
    <property type="entry name" value="CH"/>
    <property type="match status" value="1"/>
</dbReference>
<name>A0A5J4WC23_9EUKA</name>
<dbReference type="GO" id="GO:0007015">
    <property type="term" value="P:actin filament organization"/>
    <property type="evidence" value="ECO:0007669"/>
    <property type="project" value="TreeGrafter"/>
</dbReference>
<dbReference type="InterPro" id="IPR001997">
    <property type="entry name" value="Calponin/LIMCH1"/>
</dbReference>
<accession>A0A5J4WC23</accession>
<comment type="caution">
    <text evidence="2">The sequence shown here is derived from an EMBL/GenBank/DDBJ whole genome shotgun (WGS) entry which is preliminary data.</text>
</comment>
<dbReference type="SUPFAM" id="SSF47576">
    <property type="entry name" value="Calponin-homology domain, CH-domain"/>
    <property type="match status" value="1"/>
</dbReference>
<dbReference type="Gene3D" id="1.10.418.10">
    <property type="entry name" value="Calponin-like domain"/>
    <property type="match status" value="1"/>
</dbReference>
<dbReference type="EMBL" id="SNRW01002563">
    <property type="protein sequence ID" value="KAA6392370.1"/>
    <property type="molecule type" value="Genomic_DNA"/>
</dbReference>
<dbReference type="InterPro" id="IPR050606">
    <property type="entry name" value="Calponin-like"/>
</dbReference>
<feature type="domain" description="Calponin-homology (CH)" evidence="1">
    <location>
        <begin position="21"/>
        <end position="126"/>
    </location>
</feature>
<protein>
    <submittedName>
        <fullName evidence="2">Putative calponin transgelin</fullName>
    </submittedName>
</protein>
<dbReference type="PRINTS" id="PR00889">
    <property type="entry name" value="CALPONIN"/>
</dbReference>
<proteinExistence type="predicted"/>
<dbReference type="OrthoDB" id="21595at2759"/>